<protein>
    <submittedName>
        <fullName evidence="1">SDR family NAD(P)-dependent oxidoreductase</fullName>
    </submittedName>
</protein>
<reference evidence="1 2" key="1">
    <citation type="journal article" date="2022" name="Nat. Microbiol.">
        <title>The microbiome of a bacterivorous marine choanoflagellate contains a resource-demanding obligate bacterial associate.</title>
        <authorList>
            <person name="Needham D.M."/>
            <person name="Poirier C."/>
            <person name="Bachy C."/>
            <person name="George E.E."/>
            <person name="Wilken S."/>
            <person name="Yung C.C.M."/>
            <person name="Limardo A.J."/>
            <person name="Morando M."/>
            <person name="Sudek L."/>
            <person name="Malmstrom R.R."/>
            <person name="Keeling P.J."/>
            <person name="Santoro A.E."/>
            <person name="Worden A.Z."/>
        </authorList>
    </citation>
    <scope>NUCLEOTIDE SEQUENCE [LARGE SCALE GENOMIC DNA]</scope>
    <source>
        <strain evidence="1 2">Comchoano-2</strain>
    </source>
</reference>
<proteinExistence type="predicted"/>
<dbReference type="Pfam" id="PF00106">
    <property type="entry name" value="adh_short"/>
    <property type="match status" value="1"/>
</dbReference>
<comment type="caution">
    <text evidence="1">The sequence shown here is derived from an EMBL/GenBank/DDBJ whole genome shotgun (WGS) entry which is preliminary data.</text>
</comment>
<dbReference type="InterPro" id="IPR036291">
    <property type="entry name" value="NAD(P)-bd_dom_sf"/>
</dbReference>
<dbReference type="Gene3D" id="3.40.50.720">
    <property type="entry name" value="NAD(P)-binding Rossmann-like Domain"/>
    <property type="match status" value="1"/>
</dbReference>
<evidence type="ECO:0000313" key="1">
    <source>
        <dbReference type="EMBL" id="MCP8352566.1"/>
    </source>
</evidence>
<organism evidence="1 2">
    <name type="scientific">Candidatus Synchoanobacter obligatus</name>
    <dbReference type="NCBI Taxonomy" id="2919597"/>
    <lineage>
        <taxon>Bacteria</taxon>
        <taxon>Pseudomonadati</taxon>
        <taxon>Pseudomonadota</taxon>
        <taxon>Gammaproteobacteria</taxon>
        <taxon>Candidatus Comchoanobacterales</taxon>
        <taxon>Candidatus Comchoanobacteraceae</taxon>
        <taxon>Candidatus Synchoanobacter</taxon>
    </lineage>
</organism>
<sequence>MNADMYQPAVLMTGAMRGIGLAIAAKFAQEGARLAMIVRDDKGEDCQKIQSELSQLGGEVHLIKADIRSKDDIELGVSKAAEVLGGLDICVLNASVVVLTNTEETSIDVYDMMHQVNARSNFLIAKSARQYLQESEIAHICMIAPPMNLDPKWLGAHLAYTSSRYLASMMVVGLSEEFKSSNILVNALWPKTNINSKDACNVIQGTYESQKQCRHPAIMGDACWSLIVRNAMGLTGEFFVDEEVLREDGVEDFNKYVESFEEEVF</sequence>
<dbReference type="PANTHER" id="PTHR42808">
    <property type="entry name" value="HYDROXYSTEROID DEHYDROGENASE-LIKE PROTEIN 2"/>
    <property type="match status" value="1"/>
</dbReference>
<dbReference type="PANTHER" id="PTHR42808:SF3">
    <property type="entry name" value="HYDROXYSTEROID DEHYDROGENASE-LIKE PROTEIN 2"/>
    <property type="match status" value="1"/>
</dbReference>
<keyword evidence="2" id="KW-1185">Reference proteome</keyword>
<dbReference type="RefSeq" id="WP_258569672.1">
    <property type="nucleotide sequence ID" value="NZ_JAKUDN010000002.1"/>
</dbReference>
<accession>A0ABT1L6M5</accession>
<dbReference type="InterPro" id="IPR051935">
    <property type="entry name" value="HSDL2"/>
</dbReference>
<dbReference type="Proteomes" id="UP001320768">
    <property type="component" value="Unassembled WGS sequence"/>
</dbReference>
<dbReference type="SUPFAM" id="SSF51735">
    <property type="entry name" value="NAD(P)-binding Rossmann-fold domains"/>
    <property type="match status" value="1"/>
</dbReference>
<dbReference type="EMBL" id="JAKUDN010000002">
    <property type="protein sequence ID" value="MCP8352566.1"/>
    <property type="molecule type" value="Genomic_DNA"/>
</dbReference>
<evidence type="ECO:0000313" key="2">
    <source>
        <dbReference type="Proteomes" id="UP001320768"/>
    </source>
</evidence>
<name>A0ABT1L6M5_9GAMM</name>
<dbReference type="PRINTS" id="PR00081">
    <property type="entry name" value="GDHRDH"/>
</dbReference>
<gene>
    <name evidence="1" type="ORF">MKS91_04610</name>
</gene>
<dbReference type="InterPro" id="IPR002347">
    <property type="entry name" value="SDR_fam"/>
</dbReference>